<evidence type="ECO:0000313" key="2">
    <source>
        <dbReference type="EMBL" id="MFC5056559.1"/>
    </source>
</evidence>
<accession>A0ABV9Y498</accession>
<sequence length="107" mass="10703">MTTTSRVAAGIATAGLIVAGAVLTATPATAATKGNISIYNNCGRPAITTIHRLNGDMIAGTGAAPAGSRFSYPVYAGTYQVRVPAGARNVTVLNVSGKVHTVSVKAC</sequence>
<feature type="signal peptide" evidence="1">
    <location>
        <begin position="1"/>
        <end position="30"/>
    </location>
</feature>
<protein>
    <recommendedName>
        <fullName evidence="4">Secreted protein</fullName>
    </recommendedName>
</protein>
<comment type="caution">
    <text evidence="2">The sequence shown here is derived from an EMBL/GenBank/DDBJ whole genome shotgun (WGS) entry which is preliminary data.</text>
</comment>
<keyword evidence="3" id="KW-1185">Reference proteome</keyword>
<keyword evidence="1" id="KW-0732">Signal</keyword>
<feature type="chain" id="PRO_5046438852" description="Secreted protein" evidence="1">
    <location>
        <begin position="31"/>
        <end position="107"/>
    </location>
</feature>
<organism evidence="2 3">
    <name type="scientific">Saccharothrix xinjiangensis</name>
    <dbReference type="NCBI Taxonomy" id="204798"/>
    <lineage>
        <taxon>Bacteria</taxon>
        <taxon>Bacillati</taxon>
        <taxon>Actinomycetota</taxon>
        <taxon>Actinomycetes</taxon>
        <taxon>Pseudonocardiales</taxon>
        <taxon>Pseudonocardiaceae</taxon>
        <taxon>Saccharothrix</taxon>
    </lineage>
</organism>
<name>A0ABV9Y498_9PSEU</name>
<dbReference type="Proteomes" id="UP001595833">
    <property type="component" value="Unassembled WGS sequence"/>
</dbReference>
<dbReference type="RefSeq" id="WP_344042140.1">
    <property type="nucleotide sequence ID" value="NZ_BAAAKE010000032.1"/>
</dbReference>
<proteinExistence type="predicted"/>
<evidence type="ECO:0008006" key="4">
    <source>
        <dbReference type="Google" id="ProtNLM"/>
    </source>
</evidence>
<dbReference type="EMBL" id="JBHSJB010000022">
    <property type="protein sequence ID" value="MFC5056559.1"/>
    <property type="molecule type" value="Genomic_DNA"/>
</dbReference>
<reference evidence="3" key="1">
    <citation type="journal article" date="2019" name="Int. J. Syst. Evol. Microbiol.">
        <title>The Global Catalogue of Microorganisms (GCM) 10K type strain sequencing project: providing services to taxonomists for standard genome sequencing and annotation.</title>
        <authorList>
            <consortium name="The Broad Institute Genomics Platform"/>
            <consortium name="The Broad Institute Genome Sequencing Center for Infectious Disease"/>
            <person name="Wu L."/>
            <person name="Ma J."/>
        </authorList>
    </citation>
    <scope>NUCLEOTIDE SEQUENCE [LARGE SCALE GENOMIC DNA]</scope>
    <source>
        <strain evidence="3">KCTC 12848</strain>
    </source>
</reference>
<evidence type="ECO:0000256" key="1">
    <source>
        <dbReference type="SAM" id="SignalP"/>
    </source>
</evidence>
<gene>
    <name evidence="2" type="ORF">ACFPFM_22765</name>
</gene>
<evidence type="ECO:0000313" key="3">
    <source>
        <dbReference type="Proteomes" id="UP001595833"/>
    </source>
</evidence>